<feature type="compositionally biased region" description="Basic and acidic residues" evidence="2">
    <location>
        <begin position="148"/>
        <end position="180"/>
    </location>
</feature>
<feature type="region of interest" description="Disordered" evidence="2">
    <location>
        <begin position="148"/>
        <end position="196"/>
    </location>
</feature>
<evidence type="ECO:0000256" key="2">
    <source>
        <dbReference type="SAM" id="MobiDB-lite"/>
    </source>
</evidence>
<name>A0A433TNE6_ELYCH</name>
<comment type="caution">
    <text evidence="3">The sequence shown here is derived from an EMBL/GenBank/DDBJ whole genome shotgun (WGS) entry which is preliminary data.</text>
</comment>
<proteinExistence type="predicted"/>
<dbReference type="GO" id="GO:0005737">
    <property type="term" value="C:cytoplasm"/>
    <property type="evidence" value="ECO:0007669"/>
    <property type="project" value="TreeGrafter"/>
</dbReference>
<dbReference type="PANTHER" id="PTHR28616">
    <property type="entry name" value="COILED-COIL DOMAIN-CONTAINING PROTEIN 125"/>
    <property type="match status" value="1"/>
</dbReference>
<reference evidence="3 4" key="1">
    <citation type="submission" date="2019-01" db="EMBL/GenBank/DDBJ databases">
        <title>A draft genome assembly of the solar-powered sea slug Elysia chlorotica.</title>
        <authorList>
            <person name="Cai H."/>
            <person name="Li Q."/>
            <person name="Fang X."/>
            <person name="Li J."/>
            <person name="Curtis N.E."/>
            <person name="Altenburger A."/>
            <person name="Shibata T."/>
            <person name="Feng M."/>
            <person name="Maeda T."/>
            <person name="Schwartz J.A."/>
            <person name="Shigenobu S."/>
            <person name="Lundholm N."/>
            <person name="Nishiyama T."/>
            <person name="Yang H."/>
            <person name="Hasebe M."/>
            <person name="Li S."/>
            <person name="Pierce S.K."/>
            <person name="Wang J."/>
        </authorList>
    </citation>
    <scope>NUCLEOTIDE SEQUENCE [LARGE SCALE GENOMIC DNA]</scope>
    <source>
        <strain evidence="3">EC2010</strain>
        <tissue evidence="3">Whole organism of an adult</tissue>
    </source>
</reference>
<dbReference type="GO" id="GO:0035024">
    <property type="term" value="P:negative regulation of Rho protein signal transduction"/>
    <property type="evidence" value="ECO:0007669"/>
    <property type="project" value="TreeGrafter"/>
</dbReference>
<feature type="coiled-coil region" evidence="1">
    <location>
        <begin position="198"/>
        <end position="264"/>
    </location>
</feature>
<protein>
    <submittedName>
        <fullName evidence="3">Uncharacterized protein</fullName>
    </submittedName>
</protein>
<dbReference type="Proteomes" id="UP000271974">
    <property type="component" value="Unassembled WGS sequence"/>
</dbReference>
<keyword evidence="4" id="KW-1185">Reference proteome</keyword>
<keyword evidence="1" id="KW-0175">Coiled coil</keyword>
<gene>
    <name evidence="3" type="ORF">EGW08_009127</name>
</gene>
<dbReference type="GO" id="GO:2000146">
    <property type="term" value="P:negative regulation of cell motility"/>
    <property type="evidence" value="ECO:0007669"/>
    <property type="project" value="TreeGrafter"/>
</dbReference>
<evidence type="ECO:0000313" key="4">
    <source>
        <dbReference type="Proteomes" id="UP000271974"/>
    </source>
</evidence>
<dbReference type="AlphaFoldDB" id="A0A433TNE6"/>
<dbReference type="PANTHER" id="PTHR28616:SF1">
    <property type="entry name" value="COILED-COIL DOMAIN-CONTAINING PROTEIN 125"/>
    <property type="match status" value="1"/>
</dbReference>
<accession>A0A433TNE6</accession>
<dbReference type="InterPro" id="IPR034608">
    <property type="entry name" value="CCDC125"/>
</dbReference>
<dbReference type="STRING" id="188477.A0A433TNE6"/>
<organism evidence="3 4">
    <name type="scientific">Elysia chlorotica</name>
    <name type="common">Eastern emerald elysia</name>
    <name type="synonym">Sea slug</name>
    <dbReference type="NCBI Taxonomy" id="188477"/>
    <lineage>
        <taxon>Eukaryota</taxon>
        <taxon>Metazoa</taxon>
        <taxon>Spiralia</taxon>
        <taxon>Lophotrochozoa</taxon>
        <taxon>Mollusca</taxon>
        <taxon>Gastropoda</taxon>
        <taxon>Heterobranchia</taxon>
        <taxon>Euthyneura</taxon>
        <taxon>Panpulmonata</taxon>
        <taxon>Sacoglossa</taxon>
        <taxon>Placobranchoidea</taxon>
        <taxon>Plakobranchidae</taxon>
        <taxon>Elysia</taxon>
    </lineage>
</organism>
<sequence length="454" mass="51087">MESSNEEGEDVFSIMCGDLGLGESTRSRNYLDLEQLRILGQSCSQATSLANSKASLVLQQDFQDHQMGLTQLAIPGLGNGFSSVSDPLLYEHKAMALSCHSSVSGCVSEYGAVSPVYDVDHQPFPKYADVPYGTSLRQHKKLFEQEVENLRRQHSDSTHSHSCHESESMSKDEDAKNTKESRKKRPTRLSGKEIGSKLSEAMSEMEELKVELDACRRRLDAKYQAVAILKEQAESADAELKNTERRANETSRRLEQEVNKLQFELEWKESSFIDSQQTWADRFDRVCQENAVLMSKLESRNEELKRANAHKAAISRERDELLALVDVAERLKYEQGKSKVAEDEYGSFSSSELAVLGACKCRLSSPEPCGCAHAAANLRKEVAKLREEGDWLQQRWEECSLTVDAYRSAFEEQLGKSRKLSQRLSQIATLSSRSAKAKAAIKWLIQVMNDGKIR</sequence>
<dbReference type="EMBL" id="RQTK01000258">
    <property type="protein sequence ID" value="RUS83095.1"/>
    <property type="molecule type" value="Genomic_DNA"/>
</dbReference>
<dbReference type="OrthoDB" id="9939852at2759"/>
<evidence type="ECO:0000313" key="3">
    <source>
        <dbReference type="EMBL" id="RUS83095.1"/>
    </source>
</evidence>
<evidence type="ECO:0000256" key="1">
    <source>
        <dbReference type="SAM" id="Coils"/>
    </source>
</evidence>